<dbReference type="GeneID" id="17359577"/>
<feature type="compositionally biased region" description="Low complexity" evidence="2">
    <location>
        <begin position="176"/>
        <end position="195"/>
    </location>
</feature>
<organism evidence="5">
    <name type="scientific">Chlorella variabilis</name>
    <name type="common">Green alga</name>
    <dbReference type="NCBI Taxonomy" id="554065"/>
    <lineage>
        <taxon>Eukaryota</taxon>
        <taxon>Viridiplantae</taxon>
        <taxon>Chlorophyta</taxon>
        <taxon>core chlorophytes</taxon>
        <taxon>Trebouxiophyceae</taxon>
        <taxon>Chlorellales</taxon>
        <taxon>Chlorellaceae</taxon>
        <taxon>Chlorella clade</taxon>
        <taxon>Chlorella</taxon>
    </lineage>
</organism>
<protein>
    <recommendedName>
        <fullName evidence="3">Peptidase C1A papain C-terminal domain-containing protein</fullName>
    </recommendedName>
</protein>
<dbReference type="SUPFAM" id="SSF54001">
    <property type="entry name" value="Cysteine proteinases"/>
    <property type="match status" value="1"/>
</dbReference>
<dbReference type="InterPro" id="IPR000668">
    <property type="entry name" value="Peptidase_C1A_C"/>
</dbReference>
<name>E1Z2Q1_CHLVA</name>
<evidence type="ECO:0000256" key="2">
    <source>
        <dbReference type="SAM" id="MobiDB-lite"/>
    </source>
</evidence>
<feature type="region of interest" description="Disordered" evidence="2">
    <location>
        <begin position="160"/>
        <end position="195"/>
    </location>
</feature>
<dbReference type="InterPro" id="IPR013128">
    <property type="entry name" value="Peptidase_C1A"/>
</dbReference>
<dbReference type="InterPro" id="IPR039417">
    <property type="entry name" value="Peptidase_C1A_papain-like"/>
</dbReference>
<gene>
    <name evidence="4" type="ORF">CHLNCDRAFT_133255</name>
</gene>
<feature type="domain" description="Peptidase C1A papain C-terminal" evidence="3">
    <location>
        <begin position="216"/>
        <end position="457"/>
    </location>
</feature>
<dbReference type="Gene3D" id="3.90.70.10">
    <property type="entry name" value="Cysteine proteinases"/>
    <property type="match status" value="1"/>
</dbReference>
<evidence type="ECO:0000313" key="4">
    <source>
        <dbReference type="EMBL" id="EFN59701.1"/>
    </source>
</evidence>
<dbReference type="InterPro" id="IPR038765">
    <property type="entry name" value="Papain-like_cys_pep_sf"/>
</dbReference>
<dbReference type="AlphaFoldDB" id="E1Z2Q1"/>
<comment type="similarity">
    <text evidence="1">Belongs to the peptidase C1 family.</text>
</comment>
<dbReference type="EMBL" id="GL433835">
    <property type="protein sequence ID" value="EFN59701.1"/>
    <property type="molecule type" value="Genomic_DNA"/>
</dbReference>
<dbReference type="eggNOG" id="KOG1543">
    <property type="taxonomic scope" value="Eukaryota"/>
</dbReference>
<dbReference type="Proteomes" id="UP000008141">
    <property type="component" value="Unassembled WGS sequence"/>
</dbReference>
<keyword evidence="5" id="KW-1185">Reference proteome</keyword>
<dbReference type="RefSeq" id="XP_005851803.1">
    <property type="nucleotide sequence ID" value="XM_005851741.1"/>
</dbReference>
<reference evidence="4 5" key="1">
    <citation type="journal article" date="2010" name="Plant Cell">
        <title>The Chlorella variabilis NC64A genome reveals adaptation to photosymbiosis, coevolution with viruses, and cryptic sex.</title>
        <authorList>
            <person name="Blanc G."/>
            <person name="Duncan G."/>
            <person name="Agarkova I."/>
            <person name="Borodovsky M."/>
            <person name="Gurnon J."/>
            <person name="Kuo A."/>
            <person name="Lindquist E."/>
            <person name="Lucas S."/>
            <person name="Pangilinan J."/>
            <person name="Polle J."/>
            <person name="Salamov A."/>
            <person name="Terry A."/>
            <person name="Yamada T."/>
            <person name="Dunigan D.D."/>
            <person name="Grigoriev I.V."/>
            <person name="Claverie J.M."/>
            <person name="Van Etten J.L."/>
        </authorList>
    </citation>
    <scope>NUCLEOTIDE SEQUENCE [LARGE SCALE GENOMIC DNA]</scope>
    <source>
        <strain evidence="4 5">NC64A</strain>
    </source>
</reference>
<dbReference type="CDD" id="cd02248">
    <property type="entry name" value="Peptidase_C1A"/>
    <property type="match status" value="1"/>
</dbReference>
<dbReference type="SMART" id="SM00645">
    <property type="entry name" value="Pept_C1"/>
    <property type="match status" value="1"/>
</dbReference>
<dbReference type="GO" id="GO:0006508">
    <property type="term" value="P:proteolysis"/>
    <property type="evidence" value="ECO:0007669"/>
    <property type="project" value="InterPro"/>
</dbReference>
<evidence type="ECO:0000256" key="1">
    <source>
        <dbReference type="ARBA" id="ARBA00008455"/>
    </source>
</evidence>
<evidence type="ECO:0000259" key="3">
    <source>
        <dbReference type="SMART" id="SM00645"/>
    </source>
</evidence>
<proteinExistence type="inferred from homology"/>
<dbReference type="InParanoid" id="E1Z2Q1"/>
<sequence>MLLLARSSLAATSTHPALPFGLAEPGCPPVSVDLLNTFTVGSAKGITINKMQSAALACQLKAVLALSDVGNATAAAWLASMYAAWRKSYHPQASGWRGSQQQGGALVWHVPRSSRASWMSSLRTIVDINTNLSSKFWASLNAYSDLSPSEFAQAILMTPTTPKTPAQGKTAAVGNKTTTASTTNKTTAATTTTTTTKARARRLMANCWNCTPAPAYPAAISWLAAGKVLPATGFQAECASSWAFATAAALESSLLIAAATNTTAPLSAQHIMDCTSTQFNYSASACLRGSPTDALQLAATAGVTAESAYRYRAATGSGGNLATTGQPAQCNRTFLTGQAAKVGLVRITATPAYTPVQPTKLALIKALAARPALALLAVDSTFQHYAGGVWSSPTCAHAAAPNHALLVVGYSTEKPGFENFLAKNSLGASWGESGFVRIAMTDAGMCGMYQALVQAGDAALVAPAKAGNSTTAKRV</sequence>
<dbReference type="PANTHER" id="PTHR12411">
    <property type="entry name" value="CYSTEINE PROTEASE FAMILY C1-RELATED"/>
    <property type="match status" value="1"/>
</dbReference>
<dbReference type="OrthoDB" id="498368at2759"/>
<evidence type="ECO:0000313" key="5">
    <source>
        <dbReference type="Proteomes" id="UP000008141"/>
    </source>
</evidence>
<dbReference type="Pfam" id="PF00112">
    <property type="entry name" value="Peptidase_C1"/>
    <property type="match status" value="1"/>
</dbReference>
<dbReference type="GO" id="GO:0008234">
    <property type="term" value="F:cysteine-type peptidase activity"/>
    <property type="evidence" value="ECO:0007669"/>
    <property type="project" value="InterPro"/>
</dbReference>
<dbReference type="KEGG" id="cvr:CHLNCDRAFT_133255"/>
<accession>E1Z2Q1</accession>